<organism evidence="2 3">
    <name type="scientific">Bradyrhizobium lablabi</name>
    <dbReference type="NCBI Taxonomy" id="722472"/>
    <lineage>
        <taxon>Bacteria</taxon>
        <taxon>Pseudomonadati</taxon>
        <taxon>Pseudomonadota</taxon>
        <taxon>Alphaproteobacteria</taxon>
        <taxon>Hyphomicrobiales</taxon>
        <taxon>Nitrobacteraceae</taxon>
        <taxon>Bradyrhizobium</taxon>
    </lineage>
</organism>
<reference evidence="2 3" key="1">
    <citation type="submission" date="2014-03" db="EMBL/GenBank/DDBJ databases">
        <title>Bradyrhizobium valentinum sp. nov., isolated from effective nodules of Lupinus mariae-josephae, a lupine endemic of basic-lime soils in Eastern Spain.</title>
        <authorList>
            <person name="Duran D."/>
            <person name="Rey L."/>
            <person name="Navarro A."/>
            <person name="Busquets A."/>
            <person name="Imperial J."/>
            <person name="Ruiz-Argueso T."/>
        </authorList>
    </citation>
    <scope>NUCLEOTIDE SEQUENCE [LARGE SCALE GENOMIC DNA]</scope>
    <source>
        <strain evidence="2 3">CCBAU 23086</strain>
    </source>
</reference>
<evidence type="ECO:0000256" key="1">
    <source>
        <dbReference type="SAM" id="Phobius"/>
    </source>
</evidence>
<name>A0A0R3MLJ5_9BRAD</name>
<evidence type="ECO:0000313" key="2">
    <source>
        <dbReference type="EMBL" id="KRR21122.1"/>
    </source>
</evidence>
<accession>A0A0R3MLJ5</accession>
<dbReference type="Proteomes" id="UP000051660">
    <property type="component" value="Unassembled WGS sequence"/>
</dbReference>
<proteinExistence type="predicted"/>
<comment type="caution">
    <text evidence="2">The sequence shown here is derived from an EMBL/GenBank/DDBJ whole genome shotgun (WGS) entry which is preliminary data.</text>
</comment>
<gene>
    <name evidence="2" type="ORF">CQ14_21865</name>
</gene>
<dbReference type="RefSeq" id="WP_156435302.1">
    <property type="nucleotide sequence ID" value="NZ_LLYB01000082.1"/>
</dbReference>
<evidence type="ECO:0000313" key="3">
    <source>
        <dbReference type="Proteomes" id="UP000051660"/>
    </source>
</evidence>
<dbReference type="EMBL" id="LLYB01000082">
    <property type="protein sequence ID" value="KRR21122.1"/>
    <property type="molecule type" value="Genomic_DNA"/>
</dbReference>
<keyword evidence="1" id="KW-0812">Transmembrane</keyword>
<dbReference type="AlphaFoldDB" id="A0A0R3MLJ5"/>
<dbReference type="OrthoDB" id="187903at2"/>
<keyword evidence="1" id="KW-0472">Membrane</keyword>
<keyword evidence="1" id="KW-1133">Transmembrane helix</keyword>
<feature type="transmembrane region" description="Helical" evidence="1">
    <location>
        <begin position="27"/>
        <end position="47"/>
    </location>
</feature>
<protein>
    <submittedName>
        <fullName evidence="2">Uncharacterized protein</fullName>
    </submittedName>
</protein>
<sequence>MKNIATTAAGVAIRALTLVRASRGFSLLYIVLICAAGFAVVPIILLWPVARHEWNMPAPSETCSSATFHIKVANAEFAIPVSPIFTIYRANPTTAYGDADFLSDASLQTFCGLSENGKRPVQATNISLRFGGYDMYTPAICAGPVPDAAKTYCATDKSARPGNIDSLDFPLQIYVFAPDEVTLDHFGGSRSSYADSLNAQSRSNGPVFIRSGTLAPDQHPLTFECSENGDGYWCKTSYAWNDGAFLQYEFRSGRLDVAARGGRVDAEARKFLSGLRTQHQ</sequence>